<protein>
    <submittedName>
        <fullName evidence="2">Uncharacterized protein</fullName>
    </submittedName>
</protein>
<dbReference type="EMBL" id="FOWX01000016">
    <property type="protein sequence ID" value="SFP71658.1"/>
    <property type="molecule type" value="Genomic_DNA"/>
</dbReference>
<feature type="transmembrane region" description="Helical" evidence="1">
    <location>
        <begin position="127"/>
        <end position="149"/>
    </location>
</feature>
<keyword evidence="1" id="KW-0812">Transmembrane</keyword>
<evidence type="ECO:0000313" key="2">
    <source>
        <dbReference type="EMBL" id="SFP71658.1"/>
    </source>
</evidence>
<accession>A0A1I5SLR5</accession>
<dbReference type="STRING" id="289003.SAMN05216190_116103"/>
<gene>
    <name evidence="2" type="ORF">SAMN05216190_116103</name>
</gene>
<keyword evidence="1" id="KW-0472">Membrane</keyword>
<keyword evidence="1" id="KW-1133">Transmembrane helix</keyword>
<dbReference type="Proteomes" id="UP000198784">
    <property type="component" value="Unassembled WGS sequence"/>
</dbReference>
<reference evidence="3" key="1">
    <citation type="submission" date="2016-10" db="EMBL/GenBank/DDBJ databases">
        <authorList>
            <person name="Varghese N."/>
            <person name="Submissions S."/>
        </authorList>
    </citation>
    <scope>NUCLEOTIDE SEQUENCE [LARGE SCALE GENOMIC DNA]</scope>
    <source>
        <strain evidence="3">DSM 17834</strain>
    </source>
</reference>
<name>A0A1I5SLR5_9PSED</name>
<evidence type="ECO:0000256" key="1">
    <source>
        <dbReference type="SAM" id="Phobius"/>
    </source>
</evidence>
<feature type="transmembrane region" description="Helical" evidence="1">
    <location>
        <begin position="29"/>
        <end position="58"/>
    </location>
</feature>
<proteinExistence type="predicted"/>
<keyword evidence="3" id="KW-1185">Reference proteome</keyword>
<sequence>MATEMQLFTLASLLRRGKALDRLSNAVTLLGLAIGLAPLLGVAAQPLATLFCGLLVLLGLVEKYWALRVALDAELFQRLADDAEHLALHTADLDQALTRLGLRSANLEARSWDERSRGALRLLRLQALWLLVQLLLAVAILLGLPWLSITG</sequence>
<dbReference type="AlphaFoldDB" id="A0A1I5SLR5"/>
<dbReference type="OrthoDB" id="7030137at2"/>
<organism evidence="2 3">
    <name type="scientific">Pseudomonas borbori</name>
    <dbReference type="NCBI Taxonomy" id="289003"/>
    <lineage>
        <taxon>Bacteria</taxon>
        <taxon>Pseudomonadati</taxon>
        <taxon>Pseudomonadota</taxon>
        <taxon>Gammaproteobacteria</taxon>
        <taxon>Pseudomonadales</taxon>
        <taxon>Pseudomonadaceae</taxon>
        <taxon>Pseudomonas</taxon>
    </lineage>
</organism>
<dbReference type="RefSeq" id="WP_090501868.1">
    <property type="nucleotide sequence ID" value="NZ_FOWX01000016.1"/>
</dbReference>
<evidence type="ECO:0000313" key="3">
    <source>
        <dbReference type="Proteomes" id="UP000198784"/>
    </source>
</evidence>